<proteinExistence type="predicted"/>
<reference evidence="5 6" key="1">
    <citation type="submission" date="2024-09" db="EMBL/GenBank/DDBJ databases">
        <title>The Natural Products Discovery Center: Release of the First 8490 Sequenced Strains for Exploring Actinobacteria Biosynthetic Diversity.</title>
        <authorList>
            <person name="Kalkreuter E."/>
            <person name="Kautsar S.A."/>
            <person name="Yang D."/>
            <person name="Bader C.D."/>
            <person name="Teijaro C.N."/>
            <person name="Fluegel L."/>
            <person name="Davis C.M."/>
            <person name="Simpson J.R."/>
            <person name="Lauterbach L."/>
            <person name="Steele A.D."/>
            <person name="Gui C."/>
            <person name="Meng S."/>
            <person name="Li G."/>
            <person name="Viehrig K."/>
            <person name="Ye F."/>
            <person name="Su P."/>
            <person name="Kiefer A.F."/>
            <person name="Nichols A."/>
            <person name="Cepeda A.J."/>
            <person name="Yan W."/>
            <person name="Fan B."/>
            <person name="Jiang Y."/>
            <person name="Adhikari A."/>
            <person name="Zheng C.-J."/>
            <person name="Schuster L."/>
            <person name="Cowan T.M."/>
            <person name="Smanski M.J."/>
            <person name="Chevrette M.G."/>
            <person name="De Carvalho L.P.S."/>
            <person name="Shen B."/>
        </authorList>
    </citation>
    <scope>NUCLEOTIDE SEQUENCE [LARGE SCALE GENOMIC DNA]</scope>
    <source>
        <strain evidence="5 6">NPDC058753</strain>
    </source>
</reference>
<evidence type="ECO:0000259" key="4">
    <source>
        <dbReference type="SMART" id="SM00986"/>
    </source>
</evidence>
<keyword evidence="2 5" id="KW-0378">Hydrolase</keyword>
<dbReference type="Gene3D" id="3.40.470.10">
    <property type="entry name" value="Uracil-DNA glycosylase-like domain"/>
    <property type="match status" value="1"/>
</dbReference>
<dbReference type="Proteomes" id="UP001599542">
    <property type="component" value="Unassembled WGS sequence"/>
</dbReference>
<keyword evidence="3" id="KW-0234">DNA repair</keyword>
<keyword evidence="6" id="KW-1185">Reference proteome</keyword>
<dbReference type="InterPro" id="IPR015637">
    <property type="entry name" value="MUG/TDG"/>
</dbReference>
<dbReference type="RefSeq" id="WP_380323327.1">
    <property type="nucleotide sequence ID" value="NZ_JBHYPW010000021.1"/>
</dbReference>
<dbReference type="SUPFAM" id="SSF52141">
    <property type="entry name" value="Uracil-DNA glycosylase-like"/>
    <property type="match status" value="1"/>
</dbReference>
<gene>
    <name evidence="5" type="primary">mug</name>
    <name evidence="5" type="ORF">ACFW6T_12325</name>
</gene>
<keyword evidence="1" id="KW-0227">DNA damage</keyword>
<dbReference type="CDD" id="cd10028">
    <property type="entry name" value="UDG-F2_TDG_MUG"/>
    <property type="match status" value="1"/>
</dbReference>
<dbReference type="PANTHER" id="PTHR12159">
    <property type="entry name" value="G/T AND G/U MISMATCH-SPECIFIC DNA GLYCOSYLASE"/>
    <property type="match status" value="1"/>
</dbReference>
<accession>A0ABW6GJ47</accession>
<dbReference type="InterPro" id="IPR005122">
    <property type="entry name" value="Uracil-DNA_glycosylase-like"/>
</dbReference>
<feature type="domain" description="Uracil-DNA glycosylase-like" evidence="4">
    <location>
        <begin position="29"/>
        <end position="187"/>
    </location>
</feature>
<dbReference type="SMART" id="SM00987">
    <property type="entry name" value="UreE_C"/>
    <property type="match status" value="1"/>
</dbReference>
<evidence type="ECO:0000256" key="2">
    <source>
        <dbReference type="ARBA" id="ARBA00022801"/>
    </source>
</evidence>
<dbReference type="NCBIfam" id="NF007570">
    <property type="entry name" value="PRK10201.1"/>
    <property type="match status" value="1"/>
</dbReference>
<protein>
    <submittedName>
        <fullName evidence="5">G/U mismatch-specific DNA glycosylase</fullName>
        <ecNumber evidence="5">3.2.2.28</ecNumber>
    </submittedName>
</protein>
<evidence type="ECO:0000256" key="1">
    <source>
        <dbReference type="ARBA" id="ARBA00022763"/>
    </source>
</evidence>
<dbReference type="EMBL" id="JBHYPX010000019">
    <property type="protein sequence ID" value="MFE1352766.1"/>
    <property type="molecule type" value="Genomic_DNA"/>
</dbReference>
<keyword evidence="5" id="KW-0326">Glycosidase</keyword>
<comment type="caution">
    <text evidence="5">The sequence shown here is derived from an EMBL/GenBank/DDBJ whole genome shotgun (WGS) entry which is preliminary data.</text>
</comment>
<dbReference type="Pfam" id="PF03167">
    <property type="entry name" value="UDG"/>
    <property type="match status" value="1"/>
</dbReference>
<dbReference type="PANTHER" id="PTHR12159:SF9">
    <property type="entry name" value="G_T MISMATCH-SPECIFIC THYMINE DNA GLYCOSYLASE"/>
    <property type="match status" value="1"/>
</dbReference>
<evidence type="ECO:0000256" key="3">
    <source>
        <dbReference type="ARBA" id="ARBA00023204"/>
    </source>
</evidence>
<dbReference type="GO" id="GO:0016798">
    <property type="term" value="F:hydrolase activity, acting on glycosyl bonds"/>
    <property type="evidence" value="ECO:0007669"/>
    <property type="project" value="UniProtKB-KW"/>
</dbReference>
<organism evidence="5 6">
    <name type="scientific">Kitasatospora phosalacinea</name>
    <dbReference type="NCBI Taxonomy" id="2065"/>
    <lineage>
        <taxon>Bacteria</taxon>
        <taxon>Bacillati</taxon>
        <taxon>Actinomycetota</taxon>
        <taxon>Actinomycetes</taxon>
        <taxon>Kitasatosporales</taxon>
        <taxon>Streptomycetaceae</taxon>
        <taxon>Kitasatospora</taxon>
    </lineage>
</organism>
<evidence type="ECO:0000313" key="5">
    <source>
        <dbReference type="EMBL" id="MFE1352766.1"/>
    </source>
</evidence>
<name>A0ABW6GJ47_9ACTN</name>
<dbReference type="EC" id="3.2.2.28" evidence="5"/>
<dbReference type="SMART" id="SM00986">
    <property type="entry name" value="UDG"/>
    <property type="match status" value="1"/>
</dbReference>
<dbReference type="InterPro" id="IPR036895">
    <property type="entry name" value="Uracil-DNA_glycosylase-like_sf"/>
</dbReference>
<evidence type="ECO:0000313" key="6">
    <source>
        <dbReference type="Proteomes" id="UP001599542"/>
    </source>
</evidence>
<sequence length="195" mass="20981">MTRTPPQRPATGARPTPEELAAAQDATIEDVAAPGLRVLFCGINPGLWSGATGQHFARPGNRFWPALHRSGFTPRQLRPAEQRELLGFGLGITNVVARTTAKAAELTAEEYREGGLALAARVRRLQPRVLAVLGIGAYRAAFGRPRAAVGPQPEPIGGTGVWLLPNPSGLNAHYTLDGLAAEFRALREHLEREEE</sequence>